<comment type="caution">
    <text evidence="1">The sequence shown here is derived from an EMBL/GenBank/DDBJ whole genome shotgun (WGS) entry which is preliminary data.</text>
</comment>
<reference evidence="2" key="1">
    <citation type="submission" date="2017-02" db="EMBL/GenBank/DDBJ databases">
        <authorList>
            <person name="Furmanczyk E.M."/>
        </authorList>
    </citation>
    <scope>NUCLEOTIDE SEQUENCE [LARGE SCALE GENOMIC DNA]</scope>
    <source>
        <strain evidence="2">AP3_22</strain>
    </source>
</reference>
<dbReference type="InterPro" id="IPR039366">
    <property type="entry name" value="Pilotin"/>
</dbReference>
<evidence type="ECO:0008006" key="3">
    <source>
        <dbReference type="Google" id="ProtNLM"/>
    </source>
</evidence>
<dbReference type="AlphaFoldDB" id="A0A2S3VSN8"/>
<organism evidence="1 2">
    <name type="scientific">Pseudomonas laurylsulfativorans</name>
    <dbReference type="NCBI Taxonomy" id="1943631"/>
    <lineage>
        <taxon>Bacteria</taxon>
        <taxon>Pseudomonadati</taxon>
        <taxon>Pseudomonadota</taxon>
        <taxon>Gammaproteobacteria</taxon>
        <taxon>Pseudomonadales</taxon>
        <taxon>Pseudomonadaceae</taxon>
        <taxon>Pseudomonas</taxon>
    </lineage>
</organism>
<dbReference type="EMBL" id="MUJK01000002">
    <property type="protein sequence ID" value="POF42923.1"/>
    <property type="molecule type" value="Genomic_DNA"/>
</dbReference>
<sequence length="113" mass="12435">MSSETVKTIGGKVHFLERIALTPNSTLHVRLLDVSLQDVVAKELAVQITPNAEKVGLNFNLTYKHADVLPGHTYAISASITLEDRLLFATTQQHPVELGVDYVKEQEVLVSLV</sequence>
<proteinExistence type="predicted"/>
<protein>
    <recommendedName>
        <fullName evidence="3">Lipoprotein</fullName>
    </recommendedName>
</protein>
<dbReference type="PANTHER" id="PTHR38013">
    <property type="entry name" value="GLYCOPROTEIN/POLYSACCHARIDE METABOLISM"/>
    <property type="match status" value="1"/>
</dbReference>
<evidence type="ECO:0000313" key="1">
    <source>
        <dbReference type="EMBL" id="POF42923.1"/>
    </source>
</evidence>
<evidence type="ECO:0000313" key="2">
    <source>
        <dbReference type="Proteomes" id="UP000237440"/>
    </source>
</evidence>
<dbReference type="OrthoDB" id="5348860at2"/>
<dbReference type="InterPro" id="IPR053196">
    <property type="entry name" value="Lipoprotein_YbaY-like"/>
</dbReference>
<name>A0A2S3VSN8_9PSED</name>
<keyword evidence="2" id="KW-1185">Reference proteome</keyword>
<dbReference type="RefSeq" id="WP_103394408.1">
    <property type="nucleotide sequence ID" value="NZ_MUJK01000002.1"/>
</dbReference>
<gene>
    <name evidence="1" type="ORF">B0D71_08475</name>
</gene>
<dbReference type="Proteomes" id="UP000237440">
    <property type="component" value="Unassembled WGS sequence"/>
</dbReference>
<accession>A0A2S3VSN8</accession>
<dbReference type="Pfam" id="PF09619">
    <property type="entry name" value="YscW"/>
    <property type="match status" value="1"/>
</dbReference>
<dbReference type="PANTHER" id="PTHR38013:SF1">
    <property type="entry name" value="GLYCOPROTEIN_POLYSACCHARIDE METABOLISM"/>
    <property type="match status" value="1"/>
</dbReference>